<gene>
    <name evidence="2" type="ORF">DW839_01870</name>
</gene>
<dbReference type="AlphaFoldDB" id="A0A414B033"/>
<evidence type="ECO:0000313" key="3">
    <source>
        <dbReference type="Proteomes" id="UP000283975"/>
    </source>
</evidence>
<organism evidence="2 3">
    <name type="scientific">Enterocloster bolteae</name>
    <dbReference type="NCBI Taxonomy" id="208479"/>
    <lineage>
        <taxon>Bacteria</taxon>
        <taxon>Bacillati</taxon>
        <taxon>Bacillota</taxon>
        <taxon>Clostridia</taxon>
        <taxon>Lachnospirales</taxon>
        <taxon>Lachnospiraceae</taxon>
        <taxon>Enterocloster</taxon>
    </lineage>
</organism>
<comment type="caution">
    <text evidence="2">The sequence shown here is derived from an EMBL/GenBank/DDBJ whole genome shotgun (WGS) entry which is preliminary data.</text>
</comment>
<dbReference type="Proteomes" id="UP000283975">
    <property type="component" value="Unassembled WGS sequence"/>
</dbReference>
<evidence type="ECO:0000313" key="2">
    <source>
        <dbReference type="EMBL" id="RHC58326.1"/>
    </source>
</evidence>
<dbReference type="Pfam" id="PF04233">
    <property type="entry name" value="Phage_Mu_F"/>
    <property type="match status" value="1"/>
</dbReference>
<evidence type="ECO:0000259" key="1">
    <source>
        <dbReference type="Pfam" id="PF04233"/>
    </source>
</evidence>
<protein>
    <recommendedName>
        <fullName evidence="1">Phage head morphogenesis domain-containing protein</fullName>
    </recommendedName>
</protein>
<proteinExistence type="predicted"/>
<dbReference type="EMBL" id="QSHZ01000002">
    <property type="protein sequence ID" value="RHC58326.1"/>
    <property type="molecule type" value="Genomic_DNA"/>
</dbReference>
<reference evidence="2 3" key="1">
    <citation type="submission" date="2018-08" db="EMBL/GenBank/DDBJ databases">
        <title>A genome reference for cultivated species of the human gut microbiota.</title>
        <authorList>
            <person name="Zou Y."/>
            <person name="Xue W."/>
            <person name="Luo G."/>
        </authorList>
    </citation>
    <scope>NUCLEOTIDE SEQUENCE [LARGE SCALE GENOMIC DNA]</scope>
    <source>
        <strain evidence="2 3">AM35-14</strain>
    </source>
</reference>
<feature type="domain" description="Phage head morphogenesis" evidence="1">
    <location>
        <begin position="82"/>
        <end position="190"/>
    </location>
</feature>
<name>A0A414B033_9FIRM</name>
<accession>A0A414B033</accession>
<dbReference type="InterPro" id="IPR006528">
    <property type="entry name" value="Phage_head_morphogenesis_dom"/>
</dbReference>
<sequence>MNDKTFSAYVTTLDELNVLTSTSYYTASGKDMTSKVNQIADDLLSLLIKAYQQGIVATADMLAYDLTVDTDSMYDAIFMVIDGKTFEDRVADHVTAGDLAGLQTLAESEYHRVFNAAEEDGAYVFQSERGLGVSKKWVTVRDEKVRDTHKYLEGMSVALDEEFYTFDGDHAARPGGFTKAENNVNCRCVLQFETDTSQD</sequence>